<dbReference type="SMART" id="SM00342">
    <property type="entry name" value="HTH_ARAC"/>
    <property type="match status" value="1"/>
</dbReference>
<dbReference type="PANTHER" id="PTHR43280">
    <property type="entry name" value="ARAC-FAMILY TRANSCRIPTIONAL REGULATOR"/>
    <property type="match status" value="1"/>
</dbReference>
<dbReference type="EMBL" id="LBBT01000159">
    <property type="protein sequence ID" value="KKY01680.1"/>
    <property type="molecule type" value="Genomic_DNA"/>
</dbReference>
<proteinExistence type="predicted"/>
<gene>
    <name evidence="5" type="ORF">VN21_07430</name>
</gene>
<feature type="domain" description="HTH araC/xylS-type" evidence="4">
    <location>
        <begin position="134"/>
        <end position="232"/>
    </location>
</feature>
<keyword evidence="2" id="KW-0238">DNA-binding</keyword>
<evidence type="ECO:0000259" key="4">
    <source>
        <dbReference type="PROSITE" id="PS01124"/>
    </source>
</evidence>
<dbReference type="PATRIC" id="fig|1629550.3.peg.934"/>
<accession>A0A0M3DGC7</accession>
<dbReference type="PROSITE" id="PS00041">
    <property type="entry name" value="HTH_ARAC_FAMILY_1"/>
    <property type="match status" value="1"/>
</dbReference>
<dbReference type="Proteomes" id="UP000034407">
    <property type="component" value="Unassembled WGS sequence"/>
</dbReference>
<name>A0A0M3DGC7_9FIRM</name>
<evidence type="ECO:0000313" key="6">
    <source>
        <dbReference type="Proteomes" id="UP000034407"/>
    </source>
</evidence>
<dbReference type="PRINTS" id="PR00032">
    <property type="entry name" value="HTHARAC"/>
</dbReference>
<dbReference type="InterPro" id="IPR018060">
    <property type="entry name" value="HTH_AraC"/>
</dbReference>
<dbReference type="PROSITE" id="PS01124">
    <property type="entry name" value="HTH_ARAC_FAMILY_2"/>
    <property type="match status" value="1"/>
</dbReference>
<dbReference type="PANTHER" id="PTHR43280:SF28">
    <property type="entry name" value="HTH-TYPE TRANSCRIPTIONAL ACTIVATOR RHAS"/>
    <property type="match status" value="1"/>
</dbReference>
<dbReference type="InterPro" id="IPR018062">
    <property type="entry name" value="HTH_AraC-typ_CS"/>
</dbReference>
<evidence type="ECO:0000256" key="3">
    <source>
        <dbReference type="ARBA" id="ARBA00023163"/>
    </source>
</evidence>
<dbReference type="Gene3D" id="1.10.10.60">
    <property type="entry name" value="Homeodomain-like"/>
    <property type="match status" value="2"/>
</dbReference>
<evidence type="ECO:0000256" key="2">
    <source>
        <dbReference type="ARBA" id="ARBA00023125"/>
    </source>
</evidence>
<organism evidence="5 6">
    <name type="scientific">Paraclostridium benzoelyticum</name>
    <dbReference type="NCBI Taxonomy" id="1629550"/>
    <lineage>
        <taxon>Bacteria</taxon>
        <taxon>Bacillati</taxon>
        <taxon>Bacillota</taxon>
        <taxon>Clostridia</taxon>
        <taxon>Peptostreptococcales</taxon>
        <taxon>Peptostreptococcaceae</taxon>
        <taxon>Paraclostridium</taxon>
    </lineage>
</organism>
<dbReference type="InterPro" id="IPR020449">
    <property type="entry name" value="Tscrpt_reg_AraC-type_HTH"/>
</dbReference>
<keyword evidence="1" id="KW-0805">Transcription regulation</keyword>
<dbReference type="RefSeq" id="WP_046822698.1">
    <property type="nucleotide sequence ID" value="NZ_LBBT01000159.1"/>
</dbReference>
<reference evidence="5 6" key="1">
    <citation type="submission" date="2015-04" db="EMBL/GenBank/DDBJ databases">
        <title>Microcin producing Clostridium sp. JC272T.</title>
        <authorList>
            <person name="Jyothsna T."/>
            <person name="Sasikala C."/>
            <person name="Ramana C."/>
        </authorList>
    </citation>
    <scope>NUCLEOTIDE SEQUENCE [LARGE SCALE GENOMIC DNA]</scope>
    <source>
        <strain evidence="5 6">JC272</strain>
    </source>
</reference>
<keyword evidence="6" id="KW-1185">Reference proteome</keyword>
<keyword evidence="3" id="KW-0804">Transcription</keyword>
<dbReference type="SUPFAM" id="SSF46689">
    <property type="entry name" value="Homeodomain-like"/>
    <property type="match status" value="2"/>
</dbReference>
<comment type="caution">
    <text evidence="5">The sequence shown here is derived from an EMBL/GenBank/DDBJ whole genome shotgun (WGS) entry which is preliminary data.</text>
</comment>
<dbReference type="GO" id="GO:0043565">
    <property type="term" value="F:sequence-specific DNA binding"/>
    <property type="evidence" value="ECO:0007669"/>
    <property type="project" value="InterPro"/>
</dbReference>
<dbReference type="GO" id="GO:0003700">
    <property type="term" value="F:DNA-binding transcription factor activity"/>
    <property type="evidence" value="ECO:0007669"/>
    <property type="project" value="InterPro"/>
</dbReference>
<evidence type="ECO:0000313" key="5">
    <source>
        <dbReference type="EMBL" id="KKY01680.1"/>
    </source>
</evidence>
<dbReference type="AlphaFoldDB" id="A0A0M3DGC7"/>
<sequence length="235" mass="27509">MKSLEDLLNDFYDLLEIPIQFLDKNLKLISSKGYSDKLFRLCDDLGILNNIDRNSSSTVKINSSENIHFIIIPKFNLINQKGYFVVGPFKSESMCKEHDIPFKPLSCSDYFSSVLETIIKNKYHKKHKFSVYVKEGIDYIHRNYYNDINLGTVCDHLNINKSYFCSIFKKETGYTFSNFLNKLRVEKSKEFLLENDESILDIALSVGYNNHTYYSAVFKKYNGMSPQEYRHTTLQ</sequence>
<protein>
    <recommendedName>
        <fullName evidence="4">HTH araC/xylS-type domain-containing protein</fullName>
    </recommendedName>
</protein>
<dbReference type="OrthoDB" id="1677563at2"/>
<evidence type="ECO:0000256" key="1">
    <source>
        <dbReference type="ARBA" id="ARBA00023015"/>
    </source>
</evidence>
<dbReference type="InterPro" id="IPR009057">
    <property type="entry name" value="Homeodomain-like_sf"/>
</dbReference>
<dbReference type="Pfam" id="PF12833">
    <property type="entry name" value="HTH_18"/>
    <property type="match status" value="1"/>
</dbReference>